<evidence type="ECO:0008006" key="10">
    <source>
        <dbReference type="Google" id="ProtNLM"/>
    </source>
</evidence>
<keyword evidence="7" id="KW-0496">Mitochondrion</keyword>
<evidence type="ECO:0000256" key="5">
    <source>
        <dbReference type="ARBA" id="ARBA00022792"/>
    </source>
</evidence>
<proteinExistence type="inferred from homology"/>
<dbReference type="PANTHER" id="PTHR12964">
    <property type="entry name" value="NADH-UBIQUINONE OXIDOREDUCTASE B14 SUBUNIT"/>
    <property type="match status" value="1"/>
</dbReference>
<evidence type="ECO:0000256" key="8">
    <source>
        <dbReference type="ARBA" id="ARBA00023136"/>
    </source>
</evidence>
<gene>
    <name evidence="9" type="ORF">MSP1404_LOCUS3516</name>
</gene>
<keyword evidence="6" id="KW-0249">Electron transport</keyword>
<keyword evidence="8" id="KW-0472">Membrane</keyword>
<accession>A0A7S0KID5</accession>
<dbReference type="PANTHER" id="PTHR12964:SF0">
    <property type="entry name" value="NADH DEHYDROGENASE [UBIQUINONE] 1 ALPHA SUBCOMPLEX SUBUNIT 6"/>
    <property type="match status" value="1"/>
</dbReference>
<dbReference type="GO" id="GO:0005743">
    <property type="term" value="C:mitochondrial inner membrane"/>
    <property type="evidence" value="ECO:0007669"/>
    <property type="project" value="UniProtKB-SubCell"/>
</dbReference>
<comment type="subcellular location">
    <subcellularLocation>
        <location evidence="1">Mitochondrion inner membrane</location>
        <topology evidence="1">Peripheral membrane protein</topology>
        <orientation evidence="1">Matrix side</orientation>
    </subcellularLocation>
</comment>
<dbReference type="AlphaFoldDB" id="A0A7S0KID5"/>
<name>A0A7S0KID5_MICPS</name>
<evidence type="ECO:0000256" key="2">
    <source>
        <dbReference type="ARBA" id="ARBA00009508"/>
    </source>
</evidence>
<evidence type="ECO:0000256" key="7">
    <source>
        <dbReference type="ARBA" id="ARBA00023128"/>
    </source>
</evidence>
<keyword evidence="5" id="KW-0999">Mitochondrion inner membrane</keyword>
<dbReference type="GO" id="GO:0006979">
    <property type="term" value="P:response to oxidative stress"/>
    <property type="evidence" value="ECO:0007669"/>
    <property type="project" value="TreeGrafter"/>
</dbReference>
<organism evidence="9">
    <name type="scientific">Micromonas pusilla</name>
    <name type="common">Picoplanktonic green alga</name>
    <name type="synonym">Chromulina pusilla</name>
    <dbReference type="NCBI Taxonomy" id="38833"/>
    <lineage>
        <taxon>Eukaryota</taxon>
        <taxon>Viridiplantae</taxon>
        <taxon>Chlorophyta</taxon>
        <taxon>Mamiellophyceae</taxon>
        <taxon>Mamiellales</taxon>
        <taxon>Mamiellaceae</taxon>
        <taxon>Micromonas</taxon>
    </lineage>
</organism>
<dbReference type="InterPro" id="IPR016488">
    <property type="entry name" value="NADH_Ub_cplx-1_asu_su-6"/>
</dbReference>
<evidence type="ECO:0000313" key="9">
    <source>
        <dbReference type="EMBL" id="CAD8582305.1"/>
    </source>
</evidence>
<evidence type="ECO:0000256" key="3">
    <source>
        <dbReference type="ARBA" id="ARBA00022448"/>
    </source>
</evidence>
<evidence type="ECO:0000256" key="6">
    <source>
        <dbReference type="ARBA" id="ARBA00022982"/>
    </source>
</evidence>
<dbReference type="EMBL" id="HBEV01004621">
    <property type="protein sequence ID" value="CAD8582305.1"/>
    <property type="molecule type" value="Transcribed_RNA"/>
</dbReference>
<keyword evidence="4" id="KW-0679">Respiratory chain</keyword>
<sequence length="144" mass="16533">MALRSSLARLARSDLLSKPAGAPVFSADLTEAKARSRQFFRDVCRQVPWAMREFFLEEVTTTAQFRSQLANEWRRHRTDDSRVIDVMLFKGNQELVTVLAHHFQRHHLITKYVAPESNAINRRSKSGKPESKFLSAFLDGKATE</sequence>
<reference evidence="9" key="1">
    <citation type="submission" date="2021-01" db="EMBL/GenBank/DDBJ databases">
        <authorList>
            <person name="Corre E."/>
            <person name="Pelletier E."/>
            <person name="Niang G."/>
            <person name="Scheremetjew M."/>
            <person name="Finn R."/>
            <person name="Kale V."/>
            <person name="Holt S."/>
            <person name="Cochrane G."/>
            <person name="Meng A."/>
            <person name="Brown T."/>
            <person name="Cohen L."/>
        </authorList>
    </citation>
    <scope>NUCLEOTIDE SEQUENCE</scope>
    <source>
        <strain evidence="9">CCMP494</strain>
    </source>
</reference>
<dbReference type="InterPro" id="IPR045299">
    <property type="entry name" value="Complex1_LYR_NDUFA6_LYRM6"/>
</dbReference>
<evidence type="ECO:0000256" key="1">
    <source>
        <dbReference type="ARBA" id="ARBA00004443"/>
    </source>
</evidence>
<dbReference type="GO" id="GO:0045271">
    <property type="term" value="C:respiratory chain complex I"/>
    <property type="evidence" value="ECO:0007669"/>
    <property type="project" value="InterPro"/>
</dbReference>
<protein>
    <recommendedName>
        <fullName evidence="10">NADH dehydrogenase [ubiquinone] 1 alpha subcomplex subunit 6</fullName>
    </recommendedName>
</protein>
<dbReference type="CDD" id="cd20266">
    <property type="entry name" value="Complex1_LYR_NDUFA6_LYRM6"/>
    <property type="match status" value="1"/>
</dbReference>
<comment type="similarity">
    <text evidence="2">Belongs to the complex I LYR family.</text>
</comment>
<evidence type="ECO:0000256" key="4">
    <source>
        <dbReference type="ARBA" id="ARBA00022660"/>
    </source>
</evidence>
<keyword evidence="3" id="KW-0813">Transport</keyword>